<accession>A0A1H0VIJ7</accession>
<dbReference type="GeneID" id="34235505"/>
<organism evidence="1 2">
    <name type="scientific">Paracidovorax cattleyae</name>
    <dbReference type="NCBI Taxonomy" id="80868"/>
    <lineage>
        <taxon>Bacteria</taxon>
        <taxon>Pseudomonadati</taxon>
        <taxon>Pseudomonadota</taxon>
        <taxon>Betaproteobacteria</taxon>
        <taxon>Burkholderiales</taxon>
        <taxon>Comamonadaceae</taxon>
        <taxon>Paracidovorax</taxon>
    </lineage>
</organism>
<dbReference type="OrthoDB" id="8812178at2"/>
<protein>
    <submittedName>
        <fullName evidence="1">Uncharacterized protein</fullName>
    </submittedName>
</protein>
<reference evidence="2" key="1">
    <citation type="submission" date="2016-10" db="EMBL/GenBank/DDBJ databases">
        <authorList>
            <person name="Varghese N."/>
            <person name="Submissions S."/>
        </authorList>
    </citation>
    <scope>NUCLEOTIDE SEQUENCE [LARGE SCALE GENOMIC DNA]</scope>
    <source>
        <strain evidence="2">DSM 17101</strain>
    </source>
</reference>
<evidence type="ECO:0000313" key="1">
    <source>
        <dbReference type="EMBL" id="SDP78173.1"/>
    </source>
</evidence>
<sequence length="79" mass="9179">MRVDIYRRPEADGKHSYLVVPEGRPIPQEAINTDWSCQERGHELDESAAHWNDYGIPEPARQLSEKRYAITSVKELKED</sequence>
<dbReference type="Pfam" id="PF19636">
    <property type="entry name" value="DUF6139"/>
    <property type="match status" value="1"/>
</dbReference>
<dbReference type="AlphaFoldDB" id="A0A1H0VIJ7"/>
<name>A0A1H0VIJ7_9BURK</name>
<proteinExistence type="predicted"/>
<dbReference type="Proteomes" id="UP000199317">
    <property type="component" value="Unassembled WGS sequence"/>
</dbReference>
<evidence type="ECO:0000313" key="2">
    <source>
        <dbReference type="Proteomes" id="UP000199317"/>
    </source>
</evidence>
<gene>
    <name evidence="1" type="ORF">SAMN04489708_12645</name>
</gene>
<dbReference type="RefSeq" id="WP_013592665.1">
    <property type="nucleotide sequence ID" value="NZ_FNJL01000026.1"/>
</dbReference>
<dbReference type="InterPro" id="IPR046137">
    <property type="entry name" value="DUF6139"/>
</dbReference>
<keyword evidence="2" id="KW-1185">Reference proteome</keyword>
<dbReference type="EMBL" id="FNJL01000026">
    <property type="protein sequence ID" value="SDP78173.1"/>
    <property type="molecule type" value="Genomic_DNA"/>
</dbReference>